<evidence type="ECO:0000313" key="2">
    <source>
        <dbReference type="Proteomes" id="UP000199371"/>
    </source>
</evidence>
<accession>A0A1H6LA16</accession>
<dbReference type="AlphaFoldDB" id="A0A1H6LA16"/>
<sequence>MSITIAKIFYLFLACSSFFVYSQNNLPWTKYEILATLPKPYGKTTIVFSTTVQDNQRVISEVAMTTATGSWQFLSEELRQLPLKSLTDQNAIMLKKDCPEFQQDCISMVWQMDEPRSITFVDGFAQEYFKLVKLNISGRGNFKLTVDDTYQDGVKLEQQYREFMREYKEPSARDSKSEYNENVVFNFPAMSLSKPYYGSQIFYYESEAFLGKLSIENTIVDALPVAYRLSMPSGDLVVIDSTIKEKNLRFSGFSYPLVTVNEAINKLTITIPCLIEHNLSADVVHLTVNSHLRKGQTATMGFSRHEAGDKLCRETH</sequence>
<dbReference type="RefSeq" id="WP_092792108.1">
    <property type="nucleotide sequence ID" value="NZ_FNXF01000004.1"/>
</dbReference>
<reference evidence="2" key="1">
    <citation type="submission" date="2016-10" db="EMBL/GenBank/DDBJ databases">
        <authorList>
            <person name="Varghese N."/>
            <person name="Submissions S."/>
        </authorList>
    </citation>
    <scope>NUCLEOTIDE SEQUENCE [LARGE SCALE GENOMIC DNA]</scope>
    <source>
        <strain evidence="2">DSM 17616</strain>
    </source>
</reference>
<dbReference type="EMBL" id="FNXF01000004">
    <property type="protein sequence ID" value="SEH81326.1"/>
    <property type="molecule type" value="Genomic_DNA"/>
</dbReference>
<organism evidence="1 2">
    <name type="scientific">Rheinheimera pacifica</name>
    <dbReference type="NCBI Taxonomy" id="173990"/>
    <lineage>
        <taxon>Bacteria</taxon>
        <taxon>Pseudomonadati</taxon>
        <taxon>Pseudomonadota</taxon>
        <taxon>Gammaproteobacteria</taxon>
        <taxon>Chromatiales</taxon>
        <taxon>Chromatiaceae</taxon>
        <taxon>Rheinheimera</taxon>
    </lineage>
</organism>
<keyword evidence="2" id="KW-1185">Reference proteome</keyword>
<protein>
    <submittedName>
        <fullName evidence="1">Uncharacterized protein</fullName>
    </submittedName>
</protein>
<dbReference type="Proteomes" id="UP000199371">
    <property type="component" value="Unassembled WGS sequence"/>
</dbReference>
<name>A0A1H6LA16_9GAMM</name>
<evidence type="ECO:0000313" key="1">
    <source>
        <dbReference type="EMBL" id="SEH81326.1"/>
    </source>
</evidence>
<proteinExistence type="predicted"/>
<dbReference type="STRING" id="173990.SAMN05660691_01626"/>
<gene>
    <name evidence="1" type="ORF">SAMN05660691_01626</name>
</gene>